<keyword evidence="3" id="KW-1185">Reference proteome</keyword>
<accession>A0A8D0CEU2</accession>
<dbReference type="SUPFAM" id="SSF48726">
    <property type="entry name" value="Immunoglobulin"/>
    <property type="match status" value="1"/>
</dbReference>
<dbReference type="Proteomes" id="UP000694421">
    <property type="component" value="Unplaced"/>
</dbReference>
<evidence type="ECO:0000313" key="2">
    <source>
        <dbReference type="Ensembl" id="ENSSMRP00000018607.1"/>
    </source>
</evidence>
<reference evidence="2" key="2">
    <citation type="submission" date="2025-09" db="UniProtKB">
        <authorList>
            <consortium name="Ensembl"/>
        </authorList>
    </citation>
    <scope>IDENTIFICATION</scope>
</reference>
<dbReference type="PROSITE" id="PS50835">
    <property type="entry name" value="IG_LIKE"/>
    <property type="match status" value="1"/>
</dbReference>
<dbReference type="SMART" id="SM00409">
    <property type="entry name" value="IG"/>
    <property type="match status" value="1"/>
</dbReference>
<feature type="domain" description="Ig-like" evidence="1">
    <location>
        <begin position="33"/>
        <end position="135"/>
    </location>
</feature>
<dbReference type="InterPro" id="IPR003599">
    <property type="entry name" value="Ig_sub"/>
</dbReference>
<dbReference type="SMART" id="SM00406">
    <property type="entry name" value="IGv"/>
    <property type="match status" value="1"/>
</dbReference>
<dbReference type="OMA" id="RYLMYVR"/>
<proteinExistence type="predicted"/>
<dbReference type="InterPro" id="IPR013783">
    <property type="entry name" value="Ig-like_fold"/>
</dbReference>
<dbReference type="InterPro" id="IPR013106">
    <property type="entry name" value="Ig_V-set"/>
</dbReference>
<dbReference type="Pfam" id="PF07686">
    <property type="entry name" value="V-set"/>
    <property type="match status" value="1"/>
</dbReference>
<protein>
    <recommendedName>
        <fullName evidence="1">Ig-like domain-containing protein</fullName>
    </recommendedName>
</protein>
<name>A0A8D0CEU2_SALMN</name>
<organism evidence="2 3">
    <name type="scientific">Salvator merianae</name>
    <name type="common">Argentine black and white tegu</name>
    <name type="synonym">Tupinambis merianae</name>
    <dbReference type="NCBI Taxonomy" id="96440"/>
    <lineage>
        <taxon>Eukaryota</taxon>
        <taxon>Metazoa</taxon>
        <taxon>Chordata</taxon>
        <taxon>Craniata</taxon>
        <taxon>Vertebrata</taxon>
        <taxon>Euteleostomi</taxon>
        <taxon>Lepidosauria</taxon>
        <taxon>Squamata</taxon>
        <taxon>Bifurcata</taxon>
        <taxon>Unidentata</taxon>
        <taxon>Episquamata</taxon>
        <taxon>Laterata</taxon>
        <taxon>Teiioidea</taxon>
        <taxon>Teiidae</taxon>
        <taxon>Salvator</taxon>
    </lineage>
</organism>
<reference evidence="2" key="1">
    <citation type="submission" date="2025-08" db="UniProtKB">
        <authorList>
            <consortium name="Ensembl"/>
        </authorList>
    </citation>
    <scope>IDENTIFICATION</scope>
</reference>
<dbReference type="InterPro" id="IPR050150">
    <property type="entry name" value="IgV_Light_Chain"/>
</dbReference>
<dbReference type="Ensembl" id="ENSSMRT00000021797.1">
    <property type="protein sequence ID" value="ENSSMRP00000018607.1"/>
    <property type="gene ID" value="ENSSMRG00000014472.1"/>
</dbReference>
<dbReference type="AlphaFoldDB" id="A0A8D0CEU2"/>
<dbReference type="InterPro" id="IPR036179">
    <property type="entry name" value="Ig-like_dom_sf"/>
</dbReference>
<evidence type="ECO:0000313" key="3">
    <source>
        <dbReference type="Proteomes" id="UP000694421"/>
    </source>
</evidence>
<sequence>MPTFKSKKETSRIAWLDLKSCFSFLSLCKGVSSQATLTQPASKSASLGQTVKLSCSRSSGSWDSFSWYQQKPGKAPRFALYGTNTRGPGIPDRFVGSGSGNLQYLTISNAQVEDEATYYCVSWYSSGSVFHSDTI</sequence>
<dbReference type="Gene3D" id="2.60.40.10">
    <property type="entry name" value="Immunoglobulins"/>
    <property type="match status" value="1"/>
</dbReference>
<dbReference type="GeneTree" id="ENSGT00940000154179"/>
<dbReference type="InterPro" id="IPR007110">
    <property type="entry name" value="Ig-like_dom"/>
</dbReference>
<dbReference type="PANTHER" id="PTHR23267">
    <property type="entry name" value="IMMUNOGLOBULIN LIGHT CHAIN"/>
    <property type="match status" value="1"/>
</dbReference>
<evidence type="ECO:0000259" key="1">
    <source>
        <dbReference type="PROSITE" id="PS50835"/>
    </source>
</evidence>